<protein>
    <submittedName>
        <fullName evidence="2">Uncharacterized protein</fullName>
    </submittedName>
</protein>
<accession>A0A2I2L170</accession>
<feature type="compositionally biased region" description="Polar residues" evidence="1">
    <location>
        <begin position="39"/>
        <end position="50"/>
    </location>
</feature>
<sequence length="81" mass="8311">MTALVNSLPATLHPTINDTGPAQRAGLRPTGAPYLPTALQGTALHSQTSGPGLRQDRRLASRAAAKPPETRETATGAGGRD</sequence>
<reference evidence="2 3" key="1">
    <citation type="submission" date="2017-06" db="EMBL/GenBank/DDBJ databases">
        <authorList>
            <person name="Kim H.J."/>
            <person name="Triplett B.A."/>
        </authorList>
    </citation>
    <scope>NUCLEOTIDE SEQUENCE [LARGE SCALE GENOMIC DNA]</scope>
    <source>
        <strain evidence="2">FRACA_ARgP5</strain>
    </source>
</reference>
<evidence type="ECO:0000313" key="2">
    <source>
        <dbReference type="EMBL" id="SNQ51664.1"/>
    </source>
</evidence>
<gene>
    <name evidence="2" type="ORF">FRACA_780021</name>
</gene>
<dbReference type="AlphaFoldDB" id="A0A2I2L170"/>
<organism evidence="2 3">
    <name type="scientific">Frankia canadensis</name>
    <dbReference type="NCBI Taxonomy" id="1836972"/>
    <lineage>
        <taxon>Bacteria</taxon>
        <taxon>Bacillati</taxon>
        <taxon>Actinomycetota</taxon>
        <taxon>Actinomycetes</taxon>
        <taxon>Frankiales</taxon>
        <taxon>Frankiaceae</taxon>
        <taxon>Frankia</taxon>
    </lineage>
</organism>
<feature type="compositionally biased region" description="Polar residues" evidence="1">
    <location>
        <begin position="1"/>
        <end position="20"/>
    </location>
</feature>
<name>A0A2I2L170_9ACTN</name>
<dbReference type="EMBL" id="FZMO01000545">
    <property type="protein sequence ID" value="SNQ51664.1"/>
    <property type="molecule type" value="Genomic_DNA"/>
</dbReference>
<feature type="region of interest" description="Disordered" evidence="1">
    <location>
        <begin position="1"/>
        <end position="81"/>
    </location>
</feature>
<keyword evidence="3" id="KW-1185">Reference proteome</keyword>
<evidence type="ECO:0000256" key="1">
    <source>
        <dbReference type="SAM" id="MobiDB-lite"/>
    </source>
</evidence>
<dbReference type="Proteomes" id="UP000234331">
    <property type="component" value="Unassembled WGS sequence"/>
</dbReference>
<evidence type="ECO:0000313" key="3">
    <source>
        <dbReference type="Proteomes" id="UP000234331"/>
    </source>
</evidence>
<proteinExistence type="predicted"/>